<accession>A0AAN9L444</accession>
<dbReference type="Gene3D" id="1.25.40.10">
    <property type="entry name" value="Tetratricopeptide repeat domain"/>
    <property type="match status" value="1"/>
</dbReference>
<feature type="chain" id="PRO_5042988705" evidence="1">
    <location>
        <begin position="35"/>
        <end position="221"/>
    </location>
</feature>
<dbReference type="AlphaFoldDB" id="A0AAN9L444"/>
<feature type="signal peptide" evidence="1">
    <location>
        <begin position="1"/>
        <end position="34"/>
    </location>
</feature>
<name>A0AAN9L444_CANGL</name>
<dbReference type="SUPFAM" id="SSF48452">
    <property type="entry name" value="TPR-like"/>
    <property type="match status" value="1"/>
</dbReference>
<dbReference type="PANTHER" id="PTHR44749:SF1">
    <property type="entry name" value="TETRATRICOPEPTIDE-LIKE HELICAL DOMAIN-CONTAINING PROTEIN"/>
    <property type="match status" value="1"/>
</dbReference>
<dbReference type="PANTHER" id="PTHR44749">
    <property type="entry name" value="SUPPRESSOR OF RPS4-RLD 1"/>
    <property type="match status" value="1"/>
</dbReference>
<dbReference type="InterPro" id="IPR011990">
    <property type="entry name" value="TPR-like_helical_dom_sf"/>
</dbReference>
<evidence type="ECO:0000313" key="2">
    <source>
        <dbReference type="EMBL" id="KAK7328391.1"/>
    </source>
</evidence>
<reference evidence="2 3" key="1">
    <citation type="submission" date="2024-01" db="EMBL/GenBank/DDBJ databases">
        <title>The genomes of 5 underutilized Papilionoideae crops provide insights into root nodulation and disease resistanc.</title>
        <authorList>
            <person name="Jiang F."/>
        </authorList>
    </citation>
    <scope>NUCLEOTIDE SEQUENCE [LARGE SCALE GENOMIC DNA]</scope>
    <source>
        <strain evidence="2">LVBAO_FW01</strain>
        <tissue evidence="2">Leaves</tissue>
    </source>
</reference>
<dbReference type="InterPro" id="IPR044650">
    <property type="entry name" value="SRFR1-like"/>
</dbReference>
<keyword evidence="1" id="KW-0732">Signal</keyword>
<protein>
    <submittedName>
        <fullName evidence="2">Uncharacterized protein</fullName>
    </submittedName>
</protein>
<evidence type="ECO:0000256" key="1">
    <source>
        <dbReference type="SAM" id="SignalP"/>
    </source>
</evidence>
<comment type="caution">
    <text evidence="2">The sequence shown here is derived from an EMBL/GenBank/DDBJ whole genome shotgun (WGS) entry which is preliminary data.</text>
</comment>
<dbReference type="Proteomes" id="UP001367508">
    <property type="component" value="Unassembled WGS sequence"/>
</dbReference>
<gene>
    <name evidence="2" type="ORF">VNO77_22496</name>
</gene>
<dbReference type="EMBL" id="JAYMYQ010000005">
    <property type="protein sequence ID" value="KAK7328391.1"/>
    <property type="molecule type" value="Genomic_DNA"/>
</dbReference>
<sequence>MVPAKTAPSKHHHCCSRIILLCIAAAAITNGLCAARGSANQAGFNGGTSLLKPTKFQPRLRHLISLPSPTIPATSQRAELARLCSSKDWSKAIRILDSLVSQFGAIQDICNRAFCYSQLELHKHVIKDCDRAFQLDPTLLQAYILKVRFSYLINVSIAWQDLLVLKLHKRSPTLGIPFKQNGNTLIKAIQTQSMAKGPRAERIQLKAIAEMGKVKTYMTYE</sequence>
<dbReference type="GO" id="GO:0045892">
    <property type="term" value="P:negative regulation of DNA-templated transcription"/>
    <property type="evidence" value="ECO:0007669"/>
    <property type="project" value="InterPro"/>
</dbReference>
<organism evidence="2 3">
    <name type="scientific">Canavalia gladiata</name>
    <name type="common">Sword bean</name>
    <name type="synonym">Dolichos gladiatus</name>
    <dbReference type="NCBI Taxonomy" id="3824"/>
    <lineage>
        <taxon>Eukaryota</taxon>
        <taxon>Viridiplantae</taxon>
        <taxon>Streptophyta</taxon>
        <taxon>Embryophyta</taxon>
        <taxon>Tracheophyta</taxon>
        <taxon>Spermatophyta</taxon>
        <taxon>Magnoliopsida</taxon>
        <taxon>eudicotyledons</taxon>
        <taxon>Gunneridae</taxon>
        <taxon>Pentapetalae</taxon>
        <taxon>rosids</taxon>
        <taxon>fabids</taxon>
        <taxon>Fabales</taxon>
        <taxon>Fabaceae</taxon>
        <taxon>Papilionoideae</taxon>
        <taxon>50 kb inversion clade</taxon>
        <taxon>NPAAA clade</taxon>
        <taxon>indigoferoid/millettioid clade</taxon>
        <taxon>Phaseoleae</taxon>
        <taxon>Canavalia</taxon>
    </lineage>
</organism>
<proteinExistence type="predicted"/>
<evidence type="ECO:0000313" key="3">
    <source>
        <dbReference type="Proteomes" id="UP001367508"/>
    </source>
</evidence>
<keyword evidence="3" id="KW-1185">Reference proteome</keyword>